<feature type="binding site" description="axial binding residue" evidence="5">
    <location>
        <position position="39"/>
    </location>
    <ligand>
        <name>heme c</name>
        <dbReference type="ChEBI" id="CHEBI:61717"/>
        <label>1</label>
    </ligand>
    <ligandPart>
        <name>Fe</name>
        <dbReference type="ChEBI" id="CHEBI:18248"/>
    </ligandPart>
</feature>
<feature type="chain" id="PRO_5024301730" evidence="6">
    <location>
        <begin position="26"/>
        <end position="206"/>
    </location>
</feature>
<dbReference type="GO" id="GO:0005506">
    <property type="term" value="F:iron ion binding"/>
    <property type="evidence" value="ECO:0007669"/>
    <property type="project" value="InterPro"/>
</dbReference>
<feature type="binding site" description="covalent" evidence="4">
    <location>
        <position position="138"/>
    </location>
    <ligand>
        <name>heme c</name>
        <dbReference type="ChEBI" id="CHEBI:61717"/>
        <label>2</label>
    </ligand>
</feature>
<sequence>MSPTKISQYCIGLGVLLLSTSSAFSAPIPPAATVCVSCHMPTGMGLPNMAPMIAGMDEAYLSHQVDLFLNGKRVDPLMTPMAGLIADPKTKAEAVSYFSSLAAPEIKNPEQRGDHVIITDPARKLVYQGDWNRNIPACSTCHGSSGIGVEAFPRLANQHPDYIEEQLKAWKNKTRSGDQNNVMGSIASELTDTEISQLASYFANVK</sequence>
<feature type="binding site" description="covalent" evidence="4">
    <location>
        <position position="35"/>
    </location>
    <ligand>
        <name>heme c</name>
        <dbReference type="ChEBI" id="CHEBI:61717"/>
        <label>1</label>
    </ligand>
</feature>
<feature type="binding site" description="axial binding residue" evidence="5">
    <location>
        <position position="183"/>
    </location>
    <ligand>
        <name>heme c</name>
        <dbReference type="ChEBI" id="CHEBI:61717"/>
        <label>2</label>
    </ligand>
    <ligandPart>
        <name>Fe</name>
        <dbReference type="ChEBI" id="CHEBI:18248"/>
    </ligandPart>
</feature>
<dbReference type="EMBL" id="LR721751">
    <property type="protein sequence ID" value="VVV05603.1"/>
    <property type="molecule type" value="Genomic_DNA"/>
</dbReference>
<feature type="binding site" description="covalent" evidence="4">
    <location>
        <position position="141"/>
    </location>
    <ligand>
        <name>heme c</name>
        <dbReference type="ChEBI" id="CHEBI:61717"/>
        <label>2</label>
    </ligand>
</feature>
<evidence type="ECO:0000313" key="8">
    <source>
        <dbReference type="EMBL" id="VVV05603.1"/>
    </source>
</evidence>
<evidence type="ECO:0000256" key="2">
    <source>
        <dbReference type="ARBA" id="ARBA00022723"/>
    </source>
</evidence>
<name>A0A5Q4YZY7_9GAMM</name>
<evidence type="ECO:0000256" key="5">
    <source>
        <dbReference type="PIRSR" id="PIRSR000005-2"/>
    </source>
</evidence>
<dbReference type="InterPro" id="IPR050597">
    <property type="entry name" value="Cytochrome_c_Oxidase_Subunit"/>
</dbReference>
<accession>A0A5Q4YZY7</accession>
<proteinExistence type="predicted"/>
<feature type="binding site" description="axial binding residue" evidence="5">
    <location>
        <position position="142"/>
    </location>
    <ligand>
        <name>heme c</name>
        <dbReference type="ChEBI" id="CHEBI:61717"/>
        <label>2</label>
    </ligand>
    <ligandPart>
        <name>Fe</name>
        <dbReference type="ChEBI" id="CHEBI:18248"/>
    </ligandPart>
</feature>
<dbReference type="PANTHER" id="PTHR33751:SF11">
    <property type="entry name" value="BLL4483 PROTEIN"/>
    <property type="match status" value="1"/>
</dbReference>
<evidence type="ECO:0000256" key="6">
    <source>
        <dbReference type="SAM" id="SignalP"/>
    </source>
</evidence>
<keyword evidence="3 5" id="KW-0408">Iron</keyword>
<gene>
    <name evidence="8" type="ORF">AW0309160_03086</name>
</gene>
<keyword evidence="6" id="KW-0732">Signal</keyword>
<dbReference type="SUPFAM" id="SSF46626">
    <property type="entry name" value="Cytochrome c"/>
    <property type="match status" value="2"/>
</dbReference>
<evidence type="ECO:0000256" key="1">
    <source>
        <dbReference type="ARBA" id="ARBA00022617"/>
    </source>
</evidence>
<reference evidence="8" key="1">
    <citation type="submission" date="2019-09" db="EMBL/GenBank/DDBJ databases">
        <authorList>
            <person name="Hjerde E."/>
        </authorList>
    </citation>
    <scope>NUCLEOTIDE SEQUENCE</scope>
    <source>
        <strain evidence="8">06/09/160</strain>
    </source>
</reference>
<dbReference type="AlphaFoldDB" id="A0A5Q4YZY7"/>
<feature type="binding site" description="axial binding residue" evidence="5">
    <location>
        <position position="78"/>
    </location>
    <ligand>
        <name>heme c</name>
        <dbReference type="ChEBI" id="CHEBI:61717"/>
        <label>1</label>
    </ligand>
    <ligandPart>
        <name>Fe</name>
        <dbReference type="ChEBI" id="CHEBI:18248"/>
    </ligandPart>
</feature>
<organism evidence="8">
    <name type="scientific">Aliivibrio wodanis</name>
    <dbReference type="NCBI Taxonomy" id="80852"/>
    <lineage>
        <taxon>Bacteria</taxon>
        <taxon>Pseudomonadati</taxon>
        <taxon>Pseudomonadota</taxon>
        <taxon>Gammaproteobacteria</taxon>
        <taxon>Vibrionales</taxon>
        <taxon>Vibrionaceae</taxon>
        <taxon>Aliivibrio</taxon>
    </lineage>
</organism>
<comment type="PTM">
    <text evidence="4">Binds 2 heme c groups covalently per subunit.</text>
</comment>
<dbReference type="GO" id="GO:0020037">
    <property type="term" value="F:heme binding"/>
    <property type="evidence" value="ECO:0007669"/>
    <property type="project" value="InterPro"/>
</dbReference>
<dbReference type="PROSITE" id="PS51007">
    <property type="entry name" value="CYTC"/>
    <property type="match status" value="1"/>
</dbReference>
<feature type="domain" description="Cytochrome c" evidence="7">
    <location>
        <begin position="124"/>
        <end position="206"/>
    </location>
</feature>
<evidence type="ECO:0000256" key="3">
    <source>
        <dbReference type="ARBA" id="ARBA00023004"/>
    </source>
</evidence>
<dbReference type="GO" id="GO:0042597">
    <property type="term" value="C:periplasmic space"/>
    <property type="evidence" value="ECO:0007669"/>
    <property type="project" value="InterPro"/>
</dbReference>
<dbReference type="Pfam" id="PF00034">
    <property type="entry name" value="Cytochrom_C"/>
    <property type="match status" value="1"/>
</dbReference>
<dbReference type="PANTHER" id="PTHR33751">
    <property type="entry name" value="CBB3-TYPE CYTOCHROME C OXIDASE SUBUNIT FIXP"/>
    <property type="match status" value="1"/>
</dbReference>
<dbReference type="Gene3D" id="1.10.760.10">
    <property type="entry name" value="Cytochrome c-like domain"/>
    <property type="match status" value="2"/>
</dbReference>
<dbReference type="InterPro" id="IPR009056">
    <property type="entry name" value="Cyt_c-like_dom"/>
</dbReference>
<dbReference type="InterPro" id="IPR036909">
    <property type="entry name" value="Cyt_c-like_dom_sf"/>
</dbReference>
<keyword evidence="1 4" id="KW-0349">Heme</keyword>
<protein>
    <submittedName>
        <fullName evidence="8">Cytochrome c4</fullName>
    </submittedName>
</protein>
<feature type="signal peptide" evidence="6">
    <location>
        <begin position="1"/>
        <end position="25"/>
    </location>
</feature>
<feature type="binding site" description="covalent" evidence="4">
    <location>
        <position position="38"/>
    </location>
    <ligand>
        <name>heme c</name>
        <dbReference type="ChEBI" id="CHEBI:61717"/>
        <label>1</label>
    </ligand>
</feature>
<evidence type="ECO:0000256" key="4">
    <source>
        <dbReference type="PIRSR" id="PIRSR000005-1"/>
    </source>
</evidence>
<dbReference type="InterPro" id="IPR024167">
    <property type="entry name" value="Cytochrome_c4-like"/>
</dbReference>
<dbReference type="PIRSF" id="PIRSF000005">
    <property type="entry name" value="Cytochrome_c4"/>
    <property type="match status" value="1"/>
</dbReference>
<evidence type="ECO:0000259" key="7">
    <source>
        <dbReference type="PROSITE" id="PS51007"/>
    </source>
</evidence>
<keyword evidence="2 5" id="KW-0479">Metal-binding</keyword>
<dbReference type="GO" id="GO:0009055">
    <property type="term" value="F:electron transfer activity"/>
    <property type="evidence" value="ECO:0007669"/>
    <property type="project" value="InterPro"/>
</dbReference>